<feature type="domain" description="Rho-GAP" evidence="4">
    <location>
        <begin position="383"/>
        <end position="578"/>
    </location>
</feature>
<reference evidence="5 6" key="1">
    <citation type="submission" date="2017-06" db="EMBL/GenBank/DDBJ databases">
        <title>A platform for efficient transgenesis in Macrostomum lignano, a flatworm model organism for stem cell research.</title>
        <authorList>
            <person name="Berezikov E."/>
        </authorList>
    </citation>
    <scope>NUCLEOTIDE SEQUENCE [LARGE SCALE GENOMIC DNA]</scope>
    <source>
        <strain evidence="5">DV1</strain>
        <tissue evidence="5">Whole organism</tissue>
    </source>
</reference>
<comment type="caution">
    <text evidence="5">The sequence shown here is derived from an EMBL/GenBank/DDBJ whole genome shotgun (WGS) entry which is preliminary data.</text>
</comment>
<evidence type="ECO:0000259" key="3">
    <source>
        <dbReference type="PROSITE" id="PS50004"/>
    </source>
</evidence>
<dbReference type="InterPro" id="IPR000008">
    <property type="entry name" value="C2_dom"/>
</dbReference>
<gene>
    <name evidence="5" type="ORF">BOX15_Mlig014851g1</name>
</gene>
<dbReference type="OrthoDB" id="120383at2759"/>
<dbReference type="InterPro" id="IPR035892">
    <property type="entry name" value="C2_domain_sf"/>
</dbReference>
<dbReference type="Pfam" id="PF25336">
    <property type="entry name" value="C2_SYDE"/>
    <property type="match status" value="1"/>
</dbReference>
<dbReference type="EMBL" id="NIVC01002969">
    <property type="protein sequence ID" value="PAA54101.1"/>
    <property type="molecule type" value="Genomic_DNA"/>
</dbReference>
<dbReference type="CDD" id="cd00030">
    <property type="entry name" value="C2"/>
    <property type="match status" value="1"/>
</dbReference>
<dbReference type="InterPro" id="IPR008936">
    <property type="entry name" value="Rho_GTPase_activation_prot"/>
</dbReference>
<feature type="compositionally biased region" description="Low complexity" evidence="2">
    <location>
        <begin position="588"/>
        <end position="603"/>
    </location>
</feature>
<dbReference type="GO" id="GO:0046578">
    <property type="term" value="P:regulation of Ras protein signal transduction"/>
    <property type="evidence" value="ECO:0007669"/>
    <property type="project" value="TreeGrafter"/>
</dbReference>
<dbReference type="SUPFAM" id="SSF48350">
    <property type="entry name" value="GTPase activation domain, GAP"/>
    <property type="match status" value="1"/>
</dbReference>
<dbReference type="SUPFAM" id="SSF49562">
    <property type="entry name" value="C2 domain (Calcium/lipid-binding domain, CaLB)"/>
    <property type="match status" value="1"/>
</dbReference>
<dbReference type="Gene3D" id="2.60.40.150">
    <property type="entry name" value="C2 domain"/>
    <property type="match status" value="1"/>
</dbReference>
<dbReference type="GO" id="GO:0005096">
    <property type="term" value="F:GTPase activator activity"/>
    <property type="evidence" value="ECO:0007669"/>
    <property type="project" value="UniProtKB-KW"/>
</dbReference>
<dbReference type="GO" id="GO:0030030">
    <property type="term" value="P:cell projection organization"/>
    <property type="evidence" value="ECO:0007669"/>
    <property type="project" value="TreeGrafter"/>
</dbReference>
<organism evidence="5 6">
    <name type="scientific">Macrostomum lignano</name>
    <dbReference type="NCBI Taxonomy" id="282301"/>
    <lineage>
        <taxon>Eukaryota</taxon>
        <taxon>Metazoa</taxon>
        <taxon>Spiralia</taxon>
        <taxon>Lophotrochozoa</taxon>
        <taxon>Platyhelminthes</taxon>
        <taxon>Rhabditophora</taxon>
        <taxon>Macrostomorpha</taxon>
        <taxon>Macrostomida</taxon>
        <taxon>Macrostomidae</taxon>
        <taxon>Macrostomum</taxon>
    </lineage>
</organism>
<feature type="region of interest" description="Disordered" evidence="2">
    <location>
        <begin position="584"/>
        <end position="630"/>
    </location>
</feature>
<dbReference type="STRING" id="282301.A0A267DXS3"/>
<accession>A0A267DXS3</accession>
<dbReference type="Pfam" id="PF00620">
    <property type="entry name" value="RhoGAP"/>
    <property type="match status" value="1"/>
</dbReference>
<dbReference type="Proteomes" id="UP000215902">
    <property type="component" value="Unassembled WGS sequence"/>
</dbReference>
<dbReference type="InterPro" id="IPR057459">
    <property type="entry name" value="SYDE1/2_C2"/>
</dbReference>
<name>A0A267DXS3_9PLAT</name>
<dbReference type="SMART" id="SM00324">
    <property type="entry name" value="RhoGAP"/>
    <property type="match status" value="1"/>
</dbReference>
<dbReference type="PROSITE" id="PS50004">
    <property type="entry name" value="C2"/>
    <property type="match status" value="1"/>
</dbReference>
<evidence type="ECO:0000313" key="6">
    <source>
        <dbReference type="Proteomes" id="UP000215902"/>
    </source>
</evidence>
<feature type="compositionally biased region" description="Basic and acidic residues" evidence="2">
    <location>
        <begin position="616"/>
        <end position="630"/>
    </location>
</feature>
<proteinExistence type="predicted"/>
<dbReference type="PANTHER" id="PTHR46150">
    <property type="entry name" value="RHO GTPASE-ACTIVATING PROTEIN 100F"/>
    <property type="match status" value="1"/>
</dbReference>
<dbReference type="GO" id="GO:0016477">
    <property type="term" value="P:cell migration"/>
    <property type="evidence" value="ECO:0007669"/>
    <property type="project" value="TreeGrafter"/>
</dbReference>
<dbReference type="PANTHER" id="PTHR46150:SF3">
    <property type="entry name" value="RHO GTPASE-ACTIVATING PROTEIN 100F"/>
    <property type="match status" value="1"/>
</dbReference>
<evidence type="ECO:0000256" key="2">
    <source>
        <dbReference type="SAM" id="MobiDB-lite"/>
    </source>
</evidence>
<evidence type="ECO:0000259" key="4">
    <source>
        <dbReference type="PROSITE" id="PS50238"/>
    </source>
</evidence>
<dbReference type="InterPro" id="IPR000198">
    <property type="entry name" value="RhoGAP_dom"/>
</dbReference>
<dbReference type="PROSITE" id="PS50238">
    <property type="entry name" value="RHOGAP"/>
    <property type="match status" value="1"/>
</dbReference>
<evidence type="ECO:0000256" key="1">
    <source>
        <dbReference type="ARBA" id="ARBA00022468"/>
    </source>
</evidence>
<feature type="domain" description="C2" evidence="3">
    <location>
        <begin position="226"/>
        <end position="341"/>
    </location>
</feature>
<keyword evidence="1" id="KW-0343">GTPase activation</keyword>
<protein>
    <submittedName>
        <fullName evidence="5">Uncharacterized protein</fullName>
    </submittedName>
</protein>
<dbReference type="AlphaFoldDB" id="A0A267DXS3"/>
<dbReference type="Gene3D" id="1.10.555.10">
    <property type="entry name" value="Rho GTPase activation protein"/>
    <property type="match status" value="1"/>
</dbReference>
<keyword evidence="6" id="KW-1185">Reference proteome</keyword>
<evidence type="ECO:0000313" key="5">
    <source>
        <dbReference type="EMBL" id="PAA54101.1"/>
    </source>
</evidence>
<dbReference type="InterPro" id="IPR052118">
    <property type="entry name" value="Rho-GAP_regulator"/>
</dbReference>
<dbReference type="GO" id="GO:0007165">
    <property type="term" value="P:signal transduction"/>
    <property type="evidence" value="ECO:0007669"/>
    <property type="project" value="InterPro"/>
</dbReference>
<dbReference type="GO" id="GO:0097060">
    <property type="term" value="C:synaptic membrane"/>
    <property type="evidence" value="ECO:0007669"/>
    <property type="project" value="TreeGrafter"/>
</dbReference>
<sequence length="630" mass="69459">MGIGQLPPPHQRLNEQNHLFHGRAAAAPDYYGYSAAGPYAAYTAPPPPEFAPVPMPQGFEVPPPVGASYWGAAGSHQLDGYYTSDSARPAGRYPPTWERQRQVQLASGRQMSSECLPLQHHSSFDPGYQTYPYSVGSSQLLPQAAFYQPQQPLLQQPQNLQLHHHHQQQQQQQQQQLPLVASNNCAGGGSCFLRGGSGGAGGSWGSCRSRRGQAGRLSLHEFRPCPSDRSARSLGPGHPAGIDGVLRVHVVAGTGLHAPVVALRDLYCLLELDSVRMARSLIRTSTECFHWDEQFDLFAAGARGLGFLLYQWDPSNKHRLCFHGSVNLVSLAASFRHRCIRSERIALGMEPKGCLYFELTCYSISEVMCRTQSPRMHSSIFGVPIDILVRREKSGQQVPLLVQKCIDEVERRGLDIPGIYRLCGSNKSKISLREAFERRPGKVDLSADKVPDIHAVTGLLKDFVRELPEPLFTNALYRMLLDALAVEIPGDPRGGAKLMLSILDCLPPVNQETLVAILDHLKRVALRSDANKMTLDQLATCLGPLLLYPSPDSARIMEASFLQLGRMSHVLQYILDIWVQSDTPPQPRRGSGASRRSNSSAAAAHRRARSAGSRSHSNDRRSYHGDTDRV</sequence>